<evidence type="ECO:0000313" key="3">
    <source>
        <dbReference type="EMBL" id="CAK6981036.1"/>
    </source>
</evidence>
<dbReference type="AlphaFoldDB" id="A0AAV1Q9Y4"/>
<proteinExistence type="inferred from homology"/>
<name>A0AAV1Q9Y4_SCOSC</name>
<reference evidence="3 4" key="1">
    <citation type="submission" date="2024-01" db="EMBL/GenBank/DDBJ databases">
        <authorList>
            <person name="Alioto T."/>
            <person name="Alioto T."/>
            <person name="Gomez Garrido J."/>
        </authorList>
    </citation>
    <scope>NUCLEOTIDE SEQUENCE [LARGE SCALE GENOMIC DNA]</scope>
</reference>
<dbReference type="Gene3D" id="3.40.50.720">
    <property type="entry name" value="NAD(P)-binding Rossmann-like Domain"/>
    <property type="match status" value="1"/>
</dbReference>
<keyword evidence="4" id="KW-1185">Reference proteome</keyword>
<protein>
    <submittedName>
        <fullName evidence="3">Dehydrogenase/reductase SDR family member 13-like</fullName>
    </submittedName>
</protein>
<evidence type="ECO:0000256" key="2">
    <source>
        <dbReference type="ARBA" id="ARBA00023002"/>
    </source>
</evidence>
<feature type="non-terminal residue" evidence="3">
    <location>
        <position position="1"/>
    </location>
</feature>
<gene>
    <name evidence="3" type="ORF">FSCOSCO3_A024468</name>
</gene>
<dbReference type="EMBL" id="CAWUFR010000763">
    <property type="protein sequence ID" value="CAK6981036.1"/>
    <property type="molecule type" value="Genomic_DNA"/>
</dbReference>
<sequence length="85" mass="9422">VVKTELSRNVSLWQKFFIEPIATLLFLDTEAGAQTTLHCALQEGIEPLSGRYFSCCAVQEVSGQARDDAVARKLWEVSEKFSGLS</sequence>
<evidence type="ECO:0000256" key="1">
    <source>
        <dbReference type="ARBA" id="ARBA00006484"/>
    </source>
</evidence>
<dbReference type="PANTHER" id="PTHR43157">
    <property type="entry name" value="PHOSPHATIDYLINOSITOL-GLYCAN BIOSYNTHESIS CLASS F PROTEIN-RELATED"/>
    <property type="match status" value="1"/>
</dbReference>
<comment type="similarity">
    <text evidence="1">Belongs to the short-chain dehydrogenases/reductases (SDR) family.</text>
</comment>
<dbReference type="Proteomes" id="UP001314229">
    <property type="component" value="Unassembled WGS sequence"/>
</dbReference>
<dbReference type="GO" id="GO:0016491">
    <property type="term" value="F:oxidoreductase activity"/>
    <property type="evidence" value="ECO:0007669"/>
    <property type="project" value="UniProtKB-KW"/>
</dbReference>
<accession>A0AAV1Q9Y4</accession>
<evidence type="ECO:0000313" key="4">
    <source>
        <dbReference type="Proteomes" id="UP001314229"/>
    </source>
</evidence>
<comment type="caution">
    <text evidence="3">The sequence shown here is derived from an EMBL/GenBank/DDBJ whole genome shotgun (WGS) entry which is preliminary data.</text>
</comment>
<organism evidence="3 4">
    <name type="scientific">Scomber scombrus</name>
    <name type="common">Atlantic mackerel</name>
    <name type="synonym">Scomber vernalis</name>
    <dbReference type="NCBI Taxonomy" id="13677"/>
    <lineage>
        <taxon>Eukaryota</taxon>
        <taxon>Metazoa</taxon>
        <taxon>Chordata</taxon>
        <taxon>Craniata</taxon>
        <taxon>Vertebrata</taxon>
        <taxon>Euteleostomi</taxon>
        <taxon>Actinopterygii</taxon>
        <taxon>Neopterygii</taxon>
        <taxon>Teleostei</taxon>
        <taxon>Neoteleostei</taxon>
        <taxon>Acanthomorphata</taxon>
        <taxon>Pelagiaria</taxon>
        <taxon>Scombriformes</taxon>
        <taxon>Scombridae</taxon>
        <taxon>Scomber</taxon>
    </lineage>
</organism>
<keyword evidence="2" id="KW-0560">Oxidoreductase</keyword>
<dbReference type="PANTHER" id="PTHR43157:SF44">
    <property type="entry name" value="DEHYDROGENASE_REDUCTASE SDR FAMILY MEMBER 13"/>
    <property type="match status" value="1"/>
</dbReference>